<dbReference type="InterPro" id="IPR037006">
    <property type="entry name" value="CheA-like_homodim_sf"/>
</dbReference>
<dbReference type="PROSITE" id="PS50109">
    <property type="entry name" value="HIS_KIN"/>
    <property type="match status" value="1"/>
</dbReference>
<dbReference type="SUPFAM" id="SSF47384">
    <property type="entry name" value="Homodimeric domain of signal transducing histidine kinase"/>
    <property type="match status" value="1"/>
</dbReference>
<feature type="domain" description="CheW-like" evidence="11">
    <location>
        <begin position="513"/>
        <end position="677"/>
    </location>
</feature>
<dbReference type="InterPro" id="IPR011006">
    <property type="entry name" value="CheY-like_superfamily"/>
</dbReference>
<dbReference type="Pfam" id="PF01584">
    <property type="entry name" value="CheW"/>
    <property type="match status" value="2"/>
</dbReference>
<dbReference type="InterPro" id="IPR004105">
    <property type="entry name" value="CheA-like_dim"/>
</dbReference>
<dbReference type="Gene3D" id="2.30.30.40">
    <property type="entry name" value="SH3 Domains"/>
    <property type="match status" value="1"/>
</dbReference>
<dbReference type="Pfam" id="PF02895">
    <property type="entry name" value="H-kinase_dim"/>
    <property type="match status" value="1"/>
</dbReference>
<dbReference type="InterPro" id="IPR004358">
    <property type="entry name" value="Sig_transdc_His_kin-like_C"/>
</dbReference>
<dbReference type="Pfam" id="PF02518">
    <property type="entry name" value="HATPase_c"/>
    <property type="match status" value="1"/>
</dbReference>
<dbReference type="SUPFAM" id="SSF47226">
    <property type="entry name" value="Histidine-containing phosphotransfer domain, HPT domain"/>
    <property type="match status" value="1"/>
</dbReference>
<dbReference type="AlphaFoldDB" id="A0A518B2H9"/>
<dbReference type="SMART" id="SM00448">
    <property type="entry name" value="REC"/>
    <property type="match status" value="1"/>
</dbReference>
<evidence type="ECO:0000313" key="13">
    <source>
        <dbReference type="EMBL" id="QDU61152.1"/>
    </source>
</evidence>
<dbReference type="GO" id="GO:0006935">
    <property type="term" value="P:chemotaxis"/>
    <property type="evidence" value="ECO:0007669"/>
    <property type="project" value="InterPro"/>
</dbReference>
<evidence type="ECO:0000259" key="9">
    <source>
        <dbReference type="PROSITE" id="PS50109"/>
    </source>
</evidence>
<feature type="domain" description="CheW-like" evidence="11">
    <location>
        <begin position="697"/>
        <end position="829"/>
    </location>
</feature>
<dbReference type="Gene3D" id="1.20.120.160">
    <property type="entry name" value="HPT domain"/>
    <property type="match status" value="1"/>
</dbReference>
<dbReference type="InterPro" id="IPR051315">
    <property type="entry name" value="Bact_Chemotaxis_CheA"/>
</dbReference>
<dbReference type="SUPFAM" id="SSF55874">
    <property type="entry name" value="ATPase domain of HSP90 chaperone/DNA topoisomerase II/histidine kinase"/>
    <property type="match status" value="1"/>
</dbReference>
<evidence type="ECO:0000256" key="4">
    <source>
        <dbReference type="ARBA" id="ARBA00022679"/>
    </source>
</evidence>
<dbReference type="InterPro" id="IPR001789">
    <property type="entry name" value="Sig_transdc_resp-reg_receiver"/>
</dbReference>
<organism evidence="13 14">
    <name type="scientific">Kolteria novifilia</name>
    <dbReference type="NCBI Taxonomy" id="2527975"/>
    <lineage>
        <taxon>Bacteria</taxon>
        <taxon>Pseudomonadati</taxon>
        <taxon>Planctomycetota</taxon>
        <taxon>Planctomycetia</taxon>
        <taxon>Kolteriales</taxon>
        <taxon>Kolteriaceae</taxon>
        <taxon>Kolteria</taxon>
    </lineage>
</organism>
<proteinExistence type="predicted"/>
<dbReference type="InterPro" id="IPR036061">
    <property type="entry name" value="CheW-like_dom_sf"/>
</dbReference>
<evidence type="ECO:0000256" key="1">
    <source>
        <dbReference type="ARBA" id="ARBA00000085"/>
    </source>
</evidence>
<evidence type="ECO:0000259" key="12">
    <source>
        <dbReference type="PROSITE" id="PS50894"/>
    </source>
</evidence>
<comment type="catalytic activity">
    <reaction evidence="1">
        <text>ATP + protein L-histidine = ADP + protein N-phospho-L-histidine.</text>
        <dbReference type="EC" id="2.7.13.3"/>
    </reaction>
</comment>
<keyword evidence="14" id="KW-1185">Reference proteome</keyword>
<dbReference type="InterPro" id="IPR002545">
    <property type="entry name" value="CheW-lke_dom"/>
</dbReference>
<evidence type="ECO:0000313" key="14">
    <source>
        <dbReference type="Proteomes" id="UP000317093"/>
    </source>
</evidence>
<dbReference type="CDD" id="cd16916">
    <property type="entry name" value="HATPase_CheA-like"/>
    <property type="match status" value="1"/>
</dbReference>
<dbReference type="Pfam" id="PF00072">
    <property type="entry name" value="Response_reg"/>
    <property type="match status" value="1"/>
</dbReference>
<dbReference type="Gene3D" id="1.10.287.560">
    <property type="entry name" value="Histidine kinase CheA-like, homodimeric domain"/>
    <property type="match status" value="1"/>
</dbReference>
<evidence type="ECO:0000259" key="11">
    <source>
        <dbReference type="PROSITE" id="PS50851"/>
    </source>
</evidence>
<dbReference type="InterPro" id="IPR003594">
    <property type="entry name" value="HATPase_dom"/>
</dbReference>
<dbReference type="EC" id="2.7.13.3" evidence="2"/>
<evidence type="ECO:0000256" key="7">
    <source>
        <dbReference type="PROSITE-ProRule" id="PRU00169"/>
    </source>
</evidence>
<feature type="domain" description="Response regulatory" evidence="10">
    <location>
        <begin position="845"/>
        <end position="959"/>
    </location>
</feature>
<dbReference type="PANTHER" id="PTHR43395:SF1">
    <property type="entry name" value="CHEMOTAXIS PROTEIN CHEA"/>
    <property type="match status" value="1"/>
</dbReference>
<accession>A0A518B2H9</accession>
<protein>
    <recommendedName>
        <fullName evidence="2">histidine kinase</fullName>
        <ecNumber evidence="2">2.7.13.3</ecNumber>
    </recommendedName>
</protein>
<feature type="domain" description="Histidine kinase" evidence="9">
    <location>
        <begin position="268"/>
        <end position="511"/>
    </location>
</feature>
<dbReference type="InterPro" id="IPR036641">
    <property type="entry name" value="HPT_dom_sf"/>
</dbReference>
<dbReference type="FunFam" id="3.30.565.10:FF:000016">
    <property type="entry name" value="Chemotaxis protein CheA, putative"/>
    <property type="match status" value="1"/>
</dbReference>
<feature type="modified residue" description="Phosphohistidine" evidence="6">
    <location>
        <position position="48"/>
    </location>
</feature>
<dbReference type="InterPro" id="IPR008207">
    <property type="entry name" value="Sig_transdc_His_kin_Hpt_dom"/>
</dbReference>
<dbReference type="InterPro" id="IPR005467">
    <property type="entry name" value="His_kinase_dom"/>
</dbReference>
<evidence type="ECO:0000256" key="3">
    <source>
        <dbReference type="ARBA" id="ARBA00022553"/>
    </source>
</evidence>
<dbReference type="InterPro" id="IPR036890">
    <property type="entry name" value="HATPase_C_sf"/>
</dbReference>
<dbReference type="InterPro" id="IPR036097">
    <property type="entry name" value="HisK_dim/P_sf"/>
</dbReference>
<dbReference type="GO" id="GO:0000155">
    <property type="term" value="F:phosphorelay sensor kinase activity"/>
    <property type="evidence" value="ECO:0007669"/>
    <property type="project" value="InterPro"/>
</dbReference>
<evidence type="ECO:0000259" key="10">
    <source>
        <dbReference type="PROSITE" id="PS50110"/>
    </source>
</evidence>
<keyword evidence="3 7" id="KW-0597">Phosphoprotein</keyword>
<dbReference type="Gene3D" id="3.30.565.10">
    <property type="entry name" value="Histidine kinase-like ATPase, C-terminal domain"/>
    <property type="match status" value="1"/>
</dbReference>
<feature type="modified residue" description="4-aspartylphosphate" evidence="7">
    <location>
        <position position="894"/>
    </location>
</feature>
<keyword evidence="4 13" id="KW-0808">Transferase</keyword>
<feature type="region of interest" description="Disordered" evidence="8">
    <location>
        <begin position="238"/>
        <end position="261"/>
    </location>
</feature>
<dbReference type="Proteomes" id="UP000317093">
    <property type="component" value="Chromosome"/>
</dbReference>
<dbReference type="Pfam" id="PF01627">
    <property type="entry name" value="Hpt"/>
    <property type="match status" value="1"/>
</dbReference>
<dbReference type="KEGG" id="knv:Pan216_20060"/>
<dbReference type="Gene3D" id="3.40.50.2300">
    <property type="match status" value="1"/>
</dbReference>
<dbReference type="SMART" id="SM00387">
    <property type="entry name" value="HATPase_c"/>
    <property type="match status" value="1"/>
</dbReference>
<dbReference type="GO" id="GO:0005737">
    <property type="term" value="C:cytoplasm"/>
    <property type="evidence" value="ECO:0007669"/>
    <property type="project" value="InterPro"/>
</dbReference>
<evidence type="ECO:0000256" key="8">
    <source>
        <dbReference type="SAM" id="MobiDB-lite"/>
    </source>
</evidence>
<dbReference type="EMBL" id="CP036279">
    <property type="protein sequence ID" value="QDU61152.1"/>
    <property type="molecule type" value="Genomic_DNA"/>
</dbReference>
<dbReference type="SMART" id="SM00073">
    <property type="entry name" value="HPT"/>
    <property type="match status" value="1"/>
</dbReference>
<sequence>MDKASRRSDFVSEAREHLRGAESELLALEKDSGASMRERHDRLVRAVHSIKGGAGLCGLETIARLAHAIESSFEVSYHEGAPLQSDEIETLLSAIDRLGALVDDIDNSDDADISALLVRLQRPGVASEVYIEFGALPSDMTLSSSRLDEMTRHGEHLFYLEVNLGEFAKQTGRGTVRLLSDLRNLGRLEATALDVEDFDLSLGLPRESPKARLLLSSLHCRLELVNKTLVPNTSLRQVRFPKSSTPAAPAPGTRGDAKGSSDRVSHVRISVDLLDQLMNLAGELVLVRNQMLSIVKKERLNLRGMVKRLSGVTTEIQETVMQTRMQPVANLFNRFPRVVRDLARELGKRIDLSISGGEVELDKSILESLADPLTHMIRNSCDHGIGTVEQRLSAGKTEAGQIHLGATHEGGQISIAIEDDGRGIEPERIKRKAMDLGLRTEAELEAMNQHEVLSLIFLPGFSTASSVTNLSGRGVGTDVVRTNIERLGGSVTVHSEPGKGTSITLRLPLTLAIIPCLIVVVGNERFAIPQKSVEEVVRPKSSSRSGRIECAYDQEIYRLRDRLLPLVRFHEVLCRRKPFRPEDRAALIRKYHGSDESRFDAVTAEEFSQTSAIVVLKVGRHRYGLLVDRVVDTAEVVVKPMQSTMRSLTCYSGATILGDGRVALILDVDGIARHVGISFETDSGLDTTEADGEPVERQTVLLFKAGEQERFAIHLPAVRRIAIVDPARIERVGDKEFVTIDGVGTLVLRLDRLLNVSAYPEQSRMYLIMPKDRRRPVGILASSIIDAQTLAVDLSVESYREDGIFGSAIVGDHMTLFVDPHRLSEKADPLWAAEHFEETRVPGMKILLVEDTQFFRRLVAGFLEDGGHQVVTAIHGADALAKLDEGSFDLIVSDIEMPQMNGFEFAREVRRRGLRVPLMALTTLCSDDDRERAQECGFDRYEVKLDREQFMATVTDLLGTCVAGKETAP</sequence>
<dbReference type="CDD" id="cd00088">
    <property type="entry name" value="HPT"/>
    <property type="match status" value="1"/>
</dbReference>
<reference evidence="13 14" key="1">
    <citation type="submission" date="2019-02" db="EMBL/GenBank/DDBJ databases">
        <title>Deep-cultivation of Planctomycetes and their phenomic and genomic characterization uncovers novel biology.</title>
        <authorList>
            <person name="Wiegand S."/>
            <person name="Jogler M."/>
            <person name="Boedeker C."/>
            <person name="Pinto D."/>
            <person name="Vollmers J."/>
            <person name="Rivas-Marin E."/>
            <person name="Kohn T."/>
            <person name="Peeters S.H."/>
            <person name="Heuer A."/>
            <person name="Rast P."/>
            <person name="Oberbeckmann S."/>
            <person name="Bunk B."/>
            <person name="Jeske O."/>
            <person name="Meyerdierks A."/>
            <person name="Storesund J.E."/>
            <person name="Kallscheuer N."/>
            <person name="Luecker S."/>
            <person name="Lage O.M."/>
            <person name="Pohl T."/>
            <person name="Merkel B.J."/>
            <person name="Hornburger P."/>
            <person name="Mueller R.-W."/>
            <person name="Bruemmer F."/>
            <person name="Labrenz M."/>
            <person name="Spormann A.M."/>
            <person name="Op den Camp H."/>
            <person name="Overmann J."/>
            <person name="Amann R."/>
            <person name="Jetten M.S.M."/>
            <person name="Mascher T."/>
            <person name="Medema M.H."/>
            <person name="Devos D.P."/>
            <person name="Kaster A.-K."/>
            <person name="Ovreas L."/>
            <person name="Rohde M."/>
            <person name="Galperin M.Y."/>
            <person name="Jogler C."/>
        </authorList>
    </citation>
    <scope>NUCLEOTIDE SEQUENCE [LARGE SCALE GENOMIC DNA]</scope>
    <source>
        <strain evidence="13 14">Pan216</strain>
    </source>
</reference>
<dbReference type="SUPFAM" id="SSF52172">
    <property type="entry name" value="CheY-like"/>
    <property type="match status" value="1"/>
</dbReference>
<dbReference type="PROSITE" id="PS50851">
    <property type="entry name" value="CHEW"/>
    <property type="match status" value="2"/>
</dbReference>
<keyword evidence="5" id="KW-0418">Kinase</keyword>
<dbReference type="SMART" id="SM01231">
    <property type="entry name" value="H-kinase_dim"/>
    <property type="match status" value="1"/>
</dbReference>
<dbReference type="RefSeq" id="WP_145257783.1">
    <property type="nucleotide sequence ID" value="NZ_CP036279.1"/>
</dbReference>
<dbReference type="PROSITE" id="PS50894">
    <property type="entry name" value="HPT"/>
    <property type="match status" value="1"/>
</dbReference>
<evidence type="ECO:0000256" key="2">
    <source>
        <dbReference type="ARBA" id="ARBA00012438"/>
    </source>
</evidence>
<feature type="domain" description="HPt" evidence="12">
    <location>
        <begin position="1"/>
        <end position="105"/>
    </location>
</feature>
<gene>
    <name evidence="13" type="primary">cheA_3</name>
    <name evidence="13" type="ORF">Pan216_20060</name>
</gene>
<name>A0A518B2H9_9BACT</name>
<evidence type="ECO:0000256" key="6">
    <source>
        <dbReference type="PROSITE-ProRule" id="PRU00110"/>
    </source>
</evidence>
<dbReference type="PROSITE" id="PS50110">
    <property type="entry name" value="RESPONSE_REGULATORY"/>
    <property type="match status" value="1"/>
</dbReference>
<evidence type="ECO:0000256" key="5">
    <source>
        <dbReference type="ARBA" id="ARBA00022777"/>
    </source>
</evidence>
<dbReference type="PANTHER" id="PTHR43395">
    <property type="entry name" value="SENSOR HISTIDINE KINASE CHEA"/>
    <property type="match status" value="1"/>
</dbReference>
<dbReference type="PRINTS" id="PR00344">
    <property type="entry name" value="BCTRLSENSOR"/>
</dbReference>
<dbReference type="SMART" id="SM00260">
    <property type="entry name" value="CheW"/>
    <property type="match status" value="2"/>
</dbReference>
<dbReference type="SUPFAM" id="SSF50341">
    <property type="entry name" value="CheW-like"/>
    <property type="match status" value="2"/>
</dbReference>
<dbReference type="OrthoDB" id="9803176at2"/>